<reference evidence="2 3" key="1">
    <citation type="submission" date="2019-05" db="EMBL/GenBank/DDBJ databases">
        <title>Another draft genome of Portunus trituberculatus and its Hox gene families provides insights of decapod evolution.</title>
        <authorList>
            <person name="Jeong J.-H."/>
            <person name="Song I."/>
            <person name="Kim S."/>
            <person name="Choi T."/>
            <person name="Kim D."/>
            <person name="Ryu S."/>
            <person name="Kim W."/>
        </authorList>
    </citation>
    <scope>NUCLEOTIDE SEQUENCE [LARGE SCALE GENOMIC DNA]</scope>
    <source>
        <tissue evidence="2">Muscle</tissue>
    </source>
</reference>
<evidence type="ECO:0000313" key="3">
    <source>
        <dbReference type="Proteomes" id="UP000324222"/>
    </source>
</evidence>
<keyword evidence="3" id="KW-1185">Reference proteome</keyword>
<feature type="compositionally biased region" description="Gly residues" evidence="1">
    <location>
        <begin position="179"/>
        <end position="193"/>
    </location>
</feature>
<feature type="region of interest" description="Disordered" evidence="1">
    <location>
        <begin position="127"/>
        <end position="280"/>
    </location>
</feature>
<dbReference type="AlphaFoldDB" id="A0A5B7EF31"/>
<name>A0A5B7EF31_PORTR</name>
<evidence type="ECO:0000256" key="1">
    <source>
        <dbReference type="SAM" id="MobiDB-lite"/>
    </source>
</evidence>
<sequence>MCFLTRLQMTKSTSFLFCVHANFNVVTKDEPSSEGVKVCVVRLSSALAVYKLLPDHHNSTSANPALIMLWLWLEPSQHRGNKMLQCWCHSAHFFDTVSLPVTEYIEDENMYMNSVCLNSGEMQAGGKVGSSGSGSVIDPYHHSQGSQARLPGEVAGEQQRRRLAGVPQHSEKSSSTIGSGRGLAGLLRGGGGKPLPLEPEEVEGRERRSNPSSEDVPPAAEVEGVREVTELRPKKERAGGGEEMDIPESGELLEEEEEEDAEEEDVHVVVEDKDEDEEGMEGEVDVVALEEGVEVAGDGSAFSAAFSDALIFASMFGVMMVPRMEGGGCHNTTSMLGFVL</sequence>
<gene>
    <name evidence="2" type="ORF">E2C01_025247</name>
</gene>
<proteinExistence type="predicted"/>
<feature type="compositionally biased region" description="Basic and acidic residues" evidence="1">
    <location>
        <begin position="223"/>
        <end position="240"/>
    </location>
</feature>
<dbReference type="Proteomes" id="UP000324222">
    <property type="component" value="Unassembled WGS sequence"/>
</dbReference>
<organism evidence="2 3">
    <name type="scientific">Portunus trituberculatus</name>
    <name type="common">Swimming crab</name>
    <name type="synonym">Neptunus trituberculatus</name>
    <dbReference type="NCBI Taxonomy" id="210409"/>
    <lineage>
        <taxon>Eukaryota</taxon>
        <taxon>Metazoa</taxon>
        <taxon>Ecdysozoa</taxon>
        <taxon>Arthropoda</taxon>
        <taxon>Crustacea</taxon>
        <taxon>Multicrustacea</taxon>
        <taxon>Malacostraca</taxon>
        <taxon>Eumalacostraca</taxon>
        <taxon>Eucarida</taxon>
        <taxon>Decapoda</taxon>
        <taxon>Pleocyemata</taxon>
        <taxon>Brachyura</taxon>
        <taxon>Eubrachyura</taxon>
        <taxon>Portunoidea</taxon>
        <taxon>Portunidae</taxon>
        <taxon>Portuninae</taxon>
        <taxon>Portunus</taxon>
    </lineage>
</organism>
<dbReference type="EMBL" id="VSRR010002533">
    <property type="protein sequence ID" value="MPC31947.1"/>
    <property type="molecule type" value="Genomic_DNA"/>
</dbReference>
<protein>
    <submittedName>
        <fullName evidence="2">Uncharacterized protein</fullName>
    </submittedName>
</protein>
<comment type="caution">
    <text evidence="2">The sequence shown here is derived from an EMBL/GenBank/DDBJ whole genome shotgun (WGS) entry which is preliminary data.</text>
</comment>
<evidence type="ECO:0000313" key="2">
    <source>
        <dbReference type="EMBL" id="MPC31947.1"/>
    </source>
</evidence>
<feature type="compositionally biased region" description="Acidic residues" evidence="1">
    <location>
        <begin position="242"/>
        <end position="265"/>
    </location>
</feature>
<accession>A0A5B7EF31</accession>